<reference evidence="2 3" key="1">
    <citation type="submission" date="2016-10" db="EMBL/GenBank/DDBJ databases">
        <authorList>
            <person name="de Groot N.N."/>
        </authorList>
    </citation>
    <scope>NUCLEOTIDE SEQUENCE [LARGE SCALE GENOMIC DNA]</scope>
    <source>
        <strain evidence="2 3">DSM 17074</strain>
    </source>
</reference>
<accession>A0A1I6U292</accession>
<organism evidence="2 3">
    <name type="scientific">Halolactibacillus miurensis</name>
    <dbReference type="NCBI Taxonomy" id="306541"/>
    <lineage>
        <taxon>Bacteria</taxon>
        <taxon>Bacillati</taxon>
        <taxon>Bacillota</taxon>
        <taxon>Bacilli</taxon>
        <taxon>Bacillales</taxon>
        <taxon>Bacillaceae</taxon>
        <taxon>Halolactibacillus</taxon>
    </lineage>
</organism>
<evidence type="ECO:0000313" key="4">
    <source>
        <dbReference type="Proteomes" id="UP000321773"/>
    </source>
</evidence>
<gene>
    <name evidence="1" type="ORF">HMI01_29430</name>
    <name evidence="2" type="ORF">SAMN05421668_1218</name>
</gene>
<dbReference type="OrthoDB" id="2939854at2"/>
<proteinExistence type="predicted"/>
<name>A0A1I6U292_9BACI</name>
<evidence type="ECO:0000313" key="3">
    <source>
        <dbReference type="Proteomes" id="UP000199139"/>
    </source>
</evidence>
<dbReference type="EMBL" id="BJWJ01000069">
    <property type="protein sequence ID" value="GEM05955.1"/>
    <property type="molecule type" value="Genomic_DNA"/>
</dbReference>
<evidence type="ECO:0000313" key="2">
    <source>
        <dbReference type="EMBL" id="SFS95573.1"/>
    </source>
</evidence>
<dbReference type="Proteomes" id="UP000321773">
    <property type="component" value="Unassembled WGS sequence"/>
</dbReference>
<dbReference type="RefSeq" id="WP_089854899.1">
    <property type="nucleotide sequence ID" value="NZ_BJWJ01000069.1"/>
</dbReference>
<keyword evidence="4" id="KW-1185">Reference proteome</keyword>
<dbReference type="EMBL" id="FPAI01000021">
    <property type="protein sequence ID" value="SFS95573.1"/>
    <property type="molecule type" value="Genomic_DNA"/>
</dbReference>
<dbReference type="STRING" id="306541.SAMN05421668_1218"/>
<reference evidence="1 4" key="2">
    <citation type="submission" date="2019-07" db="EMBL/GenBank/DDBJ databases">
        <title>Whole genome shotgun sequence of Halolactibacillus miurensis NBRC 100873.</title>
        <authorList>
            <person name="Hosoyama A."/>
            <person name="Uohara A."/>
            <person name="Ohji S."/>
            <person name="Ichikawa N."/>
        </authorList>
    </citation>
    <scope>NUCLEOTIDE SEQUENCE [LARGE SCALE GENOMIC DNA]</scope>
    <source>
        <strain evidence="1 4">NBRC 100873</strain>
    </source>
</reference>
<evidence type="ECO:0000313" key="1">
    <source>
        <dbReference type="EMBL" id="GEM05955.1"/>
    </source>
</evidence>
<dbReference type="AlphaFoldDB" id="A0A1I6U292"/>
<sequence>MREYYLYEIEASEKPIMDQVEWQTVNSLTSDRHKSLDDEVLGYGEIGSNKYVALYRKTNNEV</sequence>
<dbReference type="Proteomes" id="UP000199139">
    <property type="component" value="Unassembled WGS sequence"/>
</dbReference>
<protein>
    <submittedName>
        <fullName evidence="2">Uncharacterized protein</fullName>
    </submittedName>
</protein>